<keyword evidence="4" id="KW-0408">Iron</keyword>
<protein>
    <recommendedName>
        <fullName evidence="5">Fe2OG dioxygenase domain-containing protein</fullName>
    </recommendedName>
</protein>
<keyword evidence="2" id="KW-0479">Metal-binding</keyword>
<keyword evidence="7" id="KW-1185">Reference proteome</keyword>
<accession>A0A0E0R7U2</accession>
<dbReference type="InterPro" id="IPR005123">
    <property type="entry name" value="Oxoglu/Fe-dep_dioxygenase_dom"/>
</dbReference>
<evidence type="ECO:0000256" key="1">
    <source>
        <dbReference type="ARBA" id="ARBA00008056"/>
    </source>
</evidence>
<dbReference type="InterPro" id="IPR026992">
    <property type="entry name" value="DIOX_N"/>
</dbReference>
<comment type="similarity">
    <text evidence="1">Belongs to the iron/ascorbate-dependent oxidoreductase family.</text>
</comment>
<dbReference type="HOGENOM" id="CLU_373587_0_0_1"/>
<evidence type="ECO:0000259" key="5">
    <source>
        <dbReference type="PROSITE" id="PS51471"/>
    </source>
</evidence>
<name>A0A0E0R7U2_ORYRU</name>
<dbReference type="InterPro" id="IPR050295">
    <property type="entry name" value="Plant_2OG-oxidoreductases"/>
</dbReference>
<dbReference type="eggNOG" id="KOG0143">
    <property type="taxonomic scope" value="Eukaryota"/>
</dbReference>
<dbReference type="FunFam" id="2.60.120.330:FF:000001">
    <property type="entry name" value="Protein SRG1"/>
    <property type="match status" value="2"/>
</dbReference>
<evidence type="ECO:0000256" key="3">
    <source>
        <dbReference type="ARBA" id="ARBA00023002"/>
    </source>
</evidence>
<dbReference type="OMA" id="EYEVGPH"/>
<proteinExistence type="inferred from homology"/>
<dbReference type="AlphaFoldDB" id="A0A0E0R7U2"/>
<dbReference type="Gramene" id="ORUFI11G12630.1">
    <property type="protein sequence ID" value="ORUFI11G12630.1"/>
    <property type="gene ID" value="ORUFI11G12630"/>
</dbReference>
<dbReference type="Pfam" id="PF03171">
    <property type="entry name" value="2OG-FeII_Oxy"/>
    <property type="match status" value="2"/>
</dbReference>
<reference evidence="6" key="2">
    <citation type="submission" date="2015-06" db="UniProtKB">
        <authorList>
            <consortium name="EnsemblPlants"/>
        </authorList>
    </citation>
    <scope>IDENTIFICATION</scope>
</reference>
<dbReference type="Proteomes" id="UP000008022">
    <property type="component" value="Unassembled WGS sequence"/>
</dbReference>
<evidence type="ECO:0000256" key="4">
    <source>
        <dbReference type="ARBA" id="ARBA00023004"/>
    </source>
</evidence>
<dbReference type="InterPro" id="IPR027443">
    <property type="entry name" value="IPNS-like_sf"/>
</dbReference>
<dbReference type="EnsemblPlants" id="ORUFI11G12630.1">
    <property type="protein sequence ID" value="ORUFI11G12630.1"/>
    <property type="gene ID" value="ORUFI11G12630"/>
</dbReference>
<dbReference type="SUPFAM" id="SSF51197">
    <property type="entry name" value="Clavaminate synthase-like"/>
    <property type="match status" value="2"/>
</dbReference>
<keyword evidence="3" id="KW-0560">Oxidoreductase</keyword>
<dbReference type="GO" id="GO:0016491">
    <property type="term" value="F:oxidoreductase activity"/>
    <property type="evidence" value="ECO:0007669"/>
    <property type="project" value="UniProtKB-KW"/>
</dbReference>
<dbReference type="InterPro" id="IPR044861">
    <property type="entry name" value="IPNS-like_FE2OG_OXY"/>
</dbReference>
<dbReference type="GO" id="GO:0046872">
    <property type="term" value="F:metal ion binding"/>
    <property type="evidence" value="ECO:0007669"/>
    <property type="project" value="UniProtKB-KW"/>
</dbReference>
<dbReference type="PANTHER" id="PTHR47991">
    <property type="entry name" value="OXOGLUTARATE/IRON-DEPENDENT DIOXYGENASE"/>
    <property type="match status" value="1"/>
</dbReference>
<dbReference type="STRING" id="4529.A0A0E0R7U2"/>
<feature type="domain" description="Fe2OG dioxygenase" evidence="5">
    <location>
        <begin position="583"/>
        <end position="684"/>
    </location>
</feature>
<dbReference type="Pfam" id="PF14226">
    <property type="entry name" value="DIOX_N"/>
    <property type="match status" value="2"/>
</dbReference>
<sequence>MDTTASCSLPDAWPEPVVPVQSLSEAGVSAVPPQYIKPPQDRPVLPAPSLDVPTVDVAAFLDLDGAAAACAAAEQLKNLAEACSKHGFFQVVNHGVQASTVERMRGAWRRFFALEMEEKKACSNSPSAPEGYGSRAGVEKGALLDWGDYYFLNILPREIKRRNKWPKSPHDLREITEDYGRDLMNLCEVLLKAMSLSLGLGENQLHAAFGSDDGISACMRVNYYPKCPQPELTLGISSHSDAGGIAVLLADDRVKGTQVLKGDTWYTVQPIPNAFLVNVGDQIQIISNDKYKSVEHRAVASSDDARFTVAFFCNPSGNLPIGPAAQLVSSQSPALYTPIVFDEYRRFSRRRGLKGKSQLEAMKNSKIAQVELIAYRDAQINLRNFLPDAWPEPVVPVQSLSEAGVSAVPPQYIKPPQDRPVLPAPILDVPTVDIAAFLDHDGTAVATAAAAEQLKNLAEACSKHGFFQVVNHGVQASTVERMRGAWRRFFALEMEEKEACSNSPAAPEGYGSRAGGDYYFLNILPSEIKRRNKWPKSPHDLRDITEDYGRDLMNLCEVLLKAISLSLGLRENQLHAAFGSDDGISACMRVNYYPKCPQPELTLGISSHSDAGGIAVLLADDRVKGTQVRKGDTWYTVQPIPNAFLVNVGDQIQIISNDKYKSVEHRAVASSDDARFTVAFFCNPSGNLPIGPAAQLVSSQSPALYTPVVFDEYRRFSRRRGLKGKSQLEAMKNSARCTEQAIYM</sequence>
<feature type="domain" description="Fe2OG dioxygenase" evidence="5">
    <location>
        <begin position="214"/>
        <end position="315"/>
    </location>
</feature>
<dbReference type="PROSITE" id="PS51471">
    <property type="entry name" value="FE2OG_OXY"/>
    <property type="match status" value="2"/>
</dbReference>
<reference evidence="7" key="1">
    <citation type="submission" date="2013-06" db="EMBL/GenBank/DDBJ databases">
        <authorList>
            <person name="Zhao Q."/>
        </authorList>
    </citation>
    <scope>NUCLEOTIDE SEQUENCE</scope>
    <source>
        <strain evidence="7">cv. W1943</strain>
    </source>
</reference>
<dbReference type="Gene3D" id="2.60.120.330">
    <property type="entry name" value="B-lactam Antibiotic, Isopenicillin N Synthase, Chain"/>
    <property type="match status" value="2"/>
</dbReference>
<evidence type="ECO:0000256" key="2">
    <source>
        <dbReference type="ARBA" id="ARBA00022723"/>
    </source>
</evidence>
<organism evidence="6 7">
    <name type="scientific">Oryza rufipogon</name>
    <name type="common">Brownbeard rice</name>
    <name type="synonym">Asian wild rice</name>
    <dbReference type="NCBI Taxonomy" id="4529"/>
    <lineage>
        <taxon>Eukaryota</taxon>
        <taxon>Viridiplantae</taxon>
        <taxon>Streptophyta</taxon>
        <taxon>Embryophyta</taxon>
        <taxon>Tracheophyta</taxon>
        <taxon>Spermatophyta</taxon>
        <taxon>Magnoliopsida</taxon>
        <taxon>Liliopsida</taxon>
        <taxon>Poales</taxon>
        <taxon>Poaceae</taxon>
        <taxon>BOP clade</taxon>
        <taxon>Oryzoideae</taxon>
        <taxon>Oryzeae</taxon>
        <taxon>Oryzinae</taxon>
        <taxon>Oryza</taxon>
    </lineage>
</organism>
<evidence type="ECO:0000313" key="6">
    <source>
        <dbReference type="EnsemblPlants" id="ORUFI11G12630.1"/>
    </source>
</evidence>
<evidence type="ECO:0000313" key="7">
    <source>
        <dbReference type="Proteomes" id="UP000008022"/>
    </source>
</evidence>